<reference evidence="3" key="1">
    <citation type="submission" date="2021-01" db="EMBL/GenBank/DDBJ databases">
        <authorList>
            <person name="Corre E."/>
            <person name="Pelletier E."/>
            <person name="Niang G."/>
            <person name="Scheremetjew M."/>
            <person name="Finn R."/>
            <person name="Kale V."/>
            <person name="Holt S."/>
            <person name="Cochrane G."/>
            <person name="Meng A."/>
            <person name="Brown T."/>
            <person name="Cohen L."/>
        </authorList>
    </citation>
    <scope>NUCLEOTIDE SEQUENCE</scope>
    <source>
        <strain evidence="3">CCMP826</strain>
    </source>
</reference>
<accession>A0A7S2H662</accession>
<dbReference type="GO" id="GO:0005673">
    <property type="term" value="C:transcription factor TFIIE complex"/>
    <property type="evidence" value="ECO:0007669"/>
    <property type="project" value="InterPro"/>
</dbReference>
<evidence type="ECO:0000256" key="1">
    <source>
        <dbReference type="SAM" id="MobiDB-lite"/>
    </source>
</evidence>
<dbReference type="GO" id="GO:0006367">
    <property type="term" value="P:transcription initiation at RNA polymerase II promoter"/>
    <property type="evidence" value="ECO:0007669"/>
    <property type="project" value="InterPro"/>
</dbReference>
<dbReference type="PANTHER" id="PTHR12716">
    <property type="entry name" value="TRANSCRIPTION INITIATION FACTOR IIE, BETA SUBUNIT"/>
    <property type="match status" value="1"/>
</dbReference>
<dbReference type="InterPro" id="IPR040501">
    <property type="entry name" value="TFA2_Winged_2"/>
</dbReference>
<evidence type="ECO:0000313" key="3">
    <source>
        <dbReference type="EMBL" id="CAD9481558.1"/>
    </source>
</evidence>
<evidence type="ECO:0000259" key="2">
    <source>
        <dbReference type="Pfam" id="PF18121"/>
    </source>
</evidence>
<dbReference type="EMBL" id="HBGV01006198">
    <property type="protein sequence ID" value="CAD9481558.1"/>
    <property type="molecule type" value="Transcribed_RNA"/>
</dbReference>
<name>A0A7S2H662_9STRA</name>
<organism evidence="3">
    <name type="scientific">Helicotheca tamesis</name>
    <dbReference type="NCBI Taxonomy" id="374047"/>
    <lineage>
        <taxon>Eukaryota</taxon>
        <taxon>Sar</taxon>
        <taxon>Stramenopiles</taxon>
        <taxon>Ochrophyta</taxon>
        <taxon>Bacillariophyta</taxon>
        <taxon>Mediophyceae</taxon>
        <taxon>Lithodesmiophycidae</taxon>
        <taxon>Lithodesmiales</taxon>
        <taxon>Lithodesmiaceae</taxon>
        <taxon>Helicotheca</taxon>
    </lineage>
</organism>
<protein>
    <recommendedName>
        <fullName evidence="2">TFA2 Winged helix domain-containing protein</fullName>
    </recommendedName>
</protein>
<dbReference type="GO" id="GO:0001097">
    <property type="term" value="F:TFIIH-class transcription factor complex binding"/>
    <property type="evidence" value="ECO:0007669"/>
    <property type="project" value="TreeGrafter"/>
</dbReference>
<gene>
    <name evidence="3" type="ORF">HTAM1171_LOCUS3748</name>
</gene>
<proteinExistence type="predicted"/>
<dbReference type="Pfam" id="PF18121">
    <property type="entry name" value="TFA2_Winged_2"/>
    <property type="match status" value="1"/>
</dbReference>
<dbReference type="AlphaFoldDB" id="A0A7S2H662"/>
<dbReference type="InterPro" id="IPR016656">
    <property type="entry name" value="TFIIE-bsu"/>
</dbReference>
<feature type="domain" description="TFA2 Winged helix" evidence="2">
    <location>
        <begin position="140"/>
        <end position="196"/>
    </location>
</feature>
<dbReference type="PANTHER" id="PTHR12716:SF8">
    <property type="entry name" value="TRANSCRIPTION INITIATION FACTOR IIE SUBUNIT BETA"/>
    <property type="match status" value="1"/>
</dbReference>
<sequence>MSNAYGFDFLRAEHTLPGDGEDPTLVGAATAQPTYDAETTTKSEENNHAALVAAAAAKNPLEKQFDILAFLQAHRSSKCIPPSIIFAKTGIDLSEGGADEPVAKMLEKNPKVCIEEMPDPENPSLLILTYGYQAKFNNVHDKTGLLAQINRCKNGVATRDLLDAYEGVLEDINALVSSGDVLAVMNPEDKDRVLFPRGETFLVELDGHVTVPDMKTPAGTNKFSDINPAVAAATQDPVVLAAIQKAQLEKRRQQQQRLLLENCTIIDTDVDPLKQIRRGEAICIGGQWFRVSSAVKEGVPLSEQPTRAQAPPTVTSLKDLSKKNEQDGYIRIFNKEKIPLDHPLPPTALQNLRDAKKAREQLHQFAGTAGGAVGRVVTGGASSQLLSSSASAANPSTLAAAFAKSVAAAASGAGGGGHMRKRPGGGGGGARGGANADSGGLGGGGVHNPPVGGMDRASVAETIETAKRAASDPSLAYSHARRHGCTKDVREIYLATVKDVPESEIDLHNLMIEYKLIEPGEAMRLPRMKKKNANVDNDGKPKKRRYYLKKGQRITNTHLEGTEIGAVLAKAAEKQSQGKSVGDGGM</sequence>
<feature type="region of interest" description="Disordered" evidence="1">
    <location>
        <begin position="410"/>
        <end position="454"/>
    </location>
</feature>